<proteinExistence type="predicted"/>
<name>A0A402AC20_9CHLR</name>
<reference evidence="3" key="1">
    <citation type="submission" date="2018-12" db="EMBL/GenBank/DDBJ databases">
        <title>Tengunoibacter tsumagoiensis gen. nov., sp. nov., Dictyobacter kobayashii sp. nov., D. alpinus sp. nov., and D. joshuensis sp. nov. and description of Dictyobacteraceae fam. nov. within the order Ktedonobacterales isolated from Tengu-no-mugimeshi.</title>
        <authorList>
            <person name="Wang C.M."/>
            <person name="Zheng Y."/>
            <person name="Sakai Y."/>
            <person name="Toyoda A."/>
            <person name="Minakuchi Y."/>
            <person name="Abe K."/>
            <person name="Yokota A."/>
            <person name="Yabe S."/>
        </authorList>
    </citation>
    <scope>NUCLEOTIDE SEQUENCE [LARGE SCALE GENOMIC DNA]</scope>
    <source>
        <strain evidence="3">Uno11</strain>
    </source>
</reference>
<protein>
    <submittedName>
        <fullName evidence="2">Uncharacterized protein</fullName>
    </submittedName>
</protein>
<dbReference type="Proteomes" id="UP000287188">
    <property type="component" value="Unassembled WGS sequence"/>
</dbReference>
<feature type="region of interest" description="Disordered" evidence="1">
    <location>
        <begin position="1"/>
        <end position="31"/>
    </location>
</feature>
<sequence length="85" mass="9273">MSAEDHVPEEDIAVPSVQGPGEGQRTEAEHQKERVASLLLRPGHTASCNILAVLTTSDLVEAFAVLRFPRSSLSINRNEHNNSIQ</sequence>
<organism evidence="2 3">
    <name type="scientific">Dictyobacter kobayashii</name>
    <dbReference type="NCBI Taxonomy" id="2014872"/>
    <lineage>
        <taxon>Bacteria</taxon>
        <taxon>Bacillati</taxon>
        <taxon>Chloroflexota</taxon>
        <taxon>Ktedonobacteria</taxon>
        <taxon>Ktedonobacterales</taxon>
        <taxon>Dictyobacteraceae</taxon>
        <taxon>Dictyobacter</taxon>
    </lineage>
</organism>
<evidence type="ECO:0000313" key="3">
    <source>
        <dbReference type="Proteomes" id="UP000287188"/>
    </source>
</evidence>
<evidence type="ECO:0000313" key="2">
    <source>
        <dbReference type="EMBL" id="GCE16631.1"/>
    </source>
</evidence>
<dbReference type="AlphaFoldDB" id="A0A402AC20"/>
<accession>A0A402AC20</accession>
<evidence type="ECO:0000256" key="1">
    <source>
        <dbReference type="SAM" id="MobiDB-lite"/>
    </source>
</evidence>
<keyword evidence="3" id="KW-1185">Reference proteome</keyword>
<comment type="caution">
    <text evidence="2">The sequence shown here is derived from an EMBL/GenBank/DDBJ whole genome shotgun (WGS) entry which is preliminary data.</text>
</comment>
<dbReference type="EMBL" id="BIFS01000001">
    <property type="protein sequence ID" value="GCE16631.1"/>
    <property type="molecule type" value="Genomic_DNA"/>
</dbReference>
<gene>
    <name evidence="2" type="ORF">KDK_04310</name>
</gene>